<sequence>PRDEVHGMLVFGMLDSQRRAIHAFENGMFDLRRVDVQVELRDGSTITHEAGVYVWSQEETKLVPPEERRWSPSDLMQSEWFLANIALARAEEEQL</sequence>
<dbReference type="Gene3D" id="3.10.490.10">
    <property type="entry name" value="Gamma-glutamyl cyclotransferase-like"/>
    <property type="match status" value="1"/>
</dbReference>
<evidence type="ECO:0000313" key="2">
    <source>
        <dbReference type="EMBL" id="OCL07805.1"/>
    </source>
</evidence>
<evidence type="ECO:0000313" key="3">
    <source>
        <dbReference type="Proteomes" id="UP000250140"/>
    </source>
</evidence>
<dbReference type="Pfam" id="PF06094">
    <property type="entry name" value="GGACT"/>
    <property type="match status" value="1"/>
</dbReference>
<keyword evidence="3" id="KW-1185">Reference proteome</keyword>
<dbReference type="InterPro" id="IPR009288">
    <property type="entry name" value="AIG2-like_dom"/>
</dbReference>
<evidence type="ECO:0000259" key="1">
    <source>
        <dbReference type="Pfam" id="PF06094"/>
    </source>
</evidence>
<organism evidence="2 3">
    <name type="scientific">Glonium stellatum</name>
    <dbReference type="NCBI Taxonomy" id="574774"/>
    <lineage>
        <taxon>Eukaryota</taxon>
        <taxon>Fungi</taxon>
        <taxon>Dikarya</taxon>
        <taxon>Ascomycota</taxon>
        <taxon>Pezizomycotina</taxon>
        <taxon>Dothideomycetes</taxon>
        <taxon>Pleosporomycetidae</taxon>
        <taxon>Gloniales</taxon>
        <taxon>Gloniaceae</taxon>
        <taxon>Glonium</taxon>
    </lineage>
</organism>
<gene>
    <name evidence="2" type="ORF">AOQ84DRAFT_294388</name>
</gene>
<dbReference type="OrthoDB" id="1044435at2759"/>
<reference evidence="2 3" key="1">
    <citation type="journal article" date="2016" name="Nat. Commun.">
        <title>Ectomycorrhizal ecology is imprinted in the genome of the dominant symbiotic fungus Cenococcum geophilum.</title>
        <authorList>
            <consortium name="DOE Joint Genome Institute"/>
            <person name="Peter M."/>
            <person name="Kohler A."/>
            <person name="Ohm R.A."/>
            <person name="Kuo A."/>
            <person name="Krutzmann J."/>
            <person name="Morin E."/>
            <person name="Arend M."/>
            <person name="Barry K.W."/>
            <person name="Binder M."/>
            <person name="Choi C."/>
            <person name="Clum A."/>
            <person name="Copeland A."/>
            <person name="Grisel N."/>
            <person name="Haridas S."/>
            <person name="Kipfer T."/>
            <person name="LaButti K."/>
            <person name="Lindquist E."/>
            <person name="Lipzen A."/>
            <person name="Maire R."/>
            <person name="Meier B."/>
            <person name="Mihaltcheva S."/>
            <person name="Molinier V."/>
            <person name="Murat C."/>
            <person name="Poggeler S."/>
            <person name="Quandt C.A."/>
            <person name="Sperisen C."/>
            <person name="Tritt A."/>
            <person name="Tisserant E."/>
            <person name="Crous P.W."/>
            <person name="Henrissat B."/>
            <person name="Nehls U."/>
            <person name="Egli S."/>
            <person name="Spatafora J.W."/>
            <person name="Grigoriev I.V."/>
            <person name="Martin F.M."/>
        </authorList>
    </citation>
    <scope>NUCLEOTIDE SEQUENCE [LARGE SCALE GENOMIC DNA]</scope>
    <source>
        <strain evidence="2 3">CBS 207.34</strain>
    </source>
</reference>
<feature type="domain" description="Gamma-glutamylcyclotransferase AIG2-like" evidence="1">
    <location>
        <begin position="4"/>
        <end position="71"/>
    </location>
</feature>
<accession>A0A8E2JSB1</accession>
<protein>
    <recommendedName>
        <fullName evidence="1">Gamma-glutamylcyclotransferase AIG2-like domain-containing protein</fullName>
    </recommendedName>
</protein>
<feature type="non-terminal residue" evidence="2">
    <location>
        <position position="1"/>
    </location>
</feature>
<name>A0A8E2JSB1_9PEZI</name>
<dbReference type="AlphaFoldDB" id="A0A8E2JSB1"/>
<proteinExistence type="predicted"/>
<dbReference type="Proteomes" id="UP000250140">
    <property type="component" value="Unassembled WGS sequence"/>
</dbReference>
<dbReference type="EMBL" id="KV749782">
    <property type="protein sequence ID" value="OCL07805.1"/>
    <property type="molecule type" value="Genomic_DNA"/>
</dbReference>